<sequence>MEIDLSNNHLSGLIPQELCQLQNMFSFL</sequence>
<dbReference type="InterPro" id="IPR001611">
    <property type="entry name" value="Leu-rich_rpt"/>
</dbReference>
<dbReference type="EMBL" id="GGEC01092312">
    <property type="protein sequence ID" value="MBX72796.1"/>
    <property type="molecule type" value="Transcribed_RNA"/>
</dbReference>
<organism evidence="1">
    <name type="scientific">Rhizophora mucronata</name>
    <name type="common">Asiatic mangrove</name>
    <dbReference type="NCBI Taxonomy" id="61149"/>
    <lineage>
        <taxon>Eukaryota</taxon>
        <taxon>Viridiplantae</taxon>
        <taxon>Streptophyta</taxon>
        <taxon>Embryophyta</taxon>
        <taxon>Tracheophyta</taxon>
        <taxon>Spermatophyta</taxon>
        <taxon>Magnoliopsida</taxon>
        <taxon>eudicotyledons</taxon>
        <taxon>Gunneridae</taxon>
        <taxon>Pentapetalae</taxon>
        <taxon>rosids</taxon>
        <taxon>fabids</taxon>
        <taxon>Malpighiales</taxon>
        <taxon>Rhizophoraceae</taxon>
        <taxon>Rhizophora</taxon>
    </lineage>
</organism>
<name>A0A2P2R0L9_RHIMU</name>
<proteinExistence type="predicted"/>
<protein>
    <submittedName>
        <fullName evidence="1">Uncharacterized protein</fullName>
    </submittedName>
</protein>
<dbReference type="Pfam" id="PF00560">
    <property type="entry name" value="LRR_1"/>
    <property type="match status" value="1"/>
</dbReference>
<accession>A0A2P2R0L9</accession>
<evidence type="ECO:0000313" key="1">
    <source>
        <dbReference type="EMBL" id="MBX72796.1"/>
    </source>
</evidence>
<reference evidence="1" key="1">
    <citation type="submission" date="2018-02" db="EMBL/GenBank/DDBJ databases">
        <title>Rhizophora mucronata_Transcriptome.</title>
        <authorList>
            <person name="Meera S.P."/>
            <person name="Sreeshan A."/>
            <person name="Augustine A."/>
        </authorList>
    </citation>
    <scope>NUCLEOTIDE SEQUENCE</scope>
    <source>
        <tissue evidence="1">Leaf</tissue>
    </source>
</reference>
<dbReference type="AlphaFoldDB" id="A0A2P2R0L9"/>